<evidence type="ECO:0000256" key="11">
    <source>
        <dbReference type="SAM" id="Phobius"/>
    </source>
</evidence>
<evidence type="ECO:0000256" key="1">
    <source>
        <dbReference type="ARBA" id="ARBA00004141"/>
    </source>
</evidence>
<keyword evidence="2 8" id="KW-0813">Transport</keyword>
<feature type="compositionally biased region" description="Polar residues" evidence="10">
    <location>
        <begin position="1"/>
        <end position="21"/>
    </location>
</feature>
<feature type="coiled-coil region" evidence="9">
    <location>
        <begin position="173"/>
        <end position="200"/>
    </location>
</feature>
<evidence type="ECO:0000256" key="10">
    <source>
        <dbReference type="SAM" id="MobiDB-lite"/>
    </source>
</evidence>
<dbReference type="GO" id="GO:0005886">
    <property type="term" value="C:plasma membrane"/>
    <property type="evidence" value="ECO:0007669"/>
    <property type="project" value="TreeGrafter"/>
</dbReference>
<dbReference type="Proteomes" id="UP000050794">
    <property type="component" value="Unassembled WGS sequence"/>
</dbReference>
<dbReference type="Pfam" id="PF07885">
    <property type="entry name" value="Ion_trans_2"/>
    <property type="match status" value="2"/>
</dbReference>
<feature type="region of interest" description="Disordered" evidence="10">
    <location>
        <begin position="1"/>
        <end position="106"/>
    </location>
</feature>
<evidence type="ECO:0000256" key="2">
    <source>
        <dbReference type="ARBA" id="ARBA00022448"/>
    </source>
</evidence>
<feature type="region of interest" description="Disordered" evidence="10">
    <location>
        <begin position="511"/>
        <end position="553"/>
    </location>
</feature>
<keyword evidence="3 8" id="KW-0812">Transmembrane</keyword>
<comment type="subcellular location">
    <subcellularLocation>
        <location evidence="1">Membrane</location>
        <topology evidence="1">Multi-pass membrane protein</topology>
    </subcellularLocation>
</comment>
<dbReference type="SUPFAM" id="SSF81324">
    <property type="entry name" value="Voltage-gated potassium channels"/>
    <property type="match status" value="2"/>
</dbReference>
<dbReference type="WBParaSite" id="TCNE_0001206301-mRNA-1">
    <property type="protein sequence ID" value="TCNE_0001206301-mRNA-1"/>
    <property type="gene ID" value="TCNE_0001206301"/>
</dbReference>
<evidence type="ECO:0000259" key="12">
    <source>
        <dbReference type="Pfam" id="PF07885"/>
    </source>
</evidence>
<evidence type="ECO:0000256" key="9">
    <source>
        <dbReference type="SAM" id="Coils"/>
    </source>
</evidence>
<reference evidence="15" key="1">
    <citation type="submission" date="2016-06" db="UniProtKB">
        <authorList>
            <consortium name="WormBaseParasite"/>
        </authorList>
    </citation>
    <scope>IDENTIFICATION</scope>
</reference>
<dbReference type="GO" id="GO:0015271">
    <property type="term" value="F:outward rectifier potassium channel activity"/>
    <property type="evidence" value="ECO:0007669"/>
    <property type="project" value="TreeGrafter"/>
</dbReference>
<accession>A0A183UU93</accession>
<dbReference type="PRINTS" id="PR01333">
    <property type="entry name" value="2POREKCHANEL"/>
</dbReference>
<organism evidence="14 15">
    <name type="scientific">Toxocara canis</name>
    <name type="common">Canine roundworm</name>
    <dbReference type="NCBI Taxonomy" id="6265"/>
    <lineage>
        <taxon>Eukaryota</taxon>
        <taxon>Metazoa</taxon>
        <taxon>Ecdysozoa</taxon>
        <taxon>Nematoda</taxon>
        <taxon>Chromadorea</taxon>
        <taxon>Rhabditida</taxon>
        <taxon>Spirurina</taxon>
        <taxon>Ascaridomorpha</taxon>
        <taxon>Ascaridoidea</taxon>
        <taxon>Toxocaridae</taxon>
        <taxon>Toxocara</taxon>
    </lineage>
</organism>
<protein>
    <submittedName>
        <fullName evidence="15">Ion channel</fullName>
    </submittedName>
</protein>
<evidence type="ECO:0000313" key="15">
    <source>
        <dbReference type="WBParaSite" id="TCNE_0001206301-mRNA-1"/>
    </source>
</evidence>
<dbReference type="AlphaFoldDB" id="A0A183UU93"/>
<feature type="domain" description="Potassium channel" evidence="12">
    <location>
        <begin position="207"/>
        <end position="257"/>
    </location>
</feature>
<dbReference type="EMBL" id="UYWY01021100">
    <property type="protein sequence ID" value="VDM43384.1"/>
    <property type="molecule type" value="Genomic_DNA"/>
</dbReference>
<evidence type="ECO:0000256" key="4">
    <source>
        <dbReference type="ARBA" id="ARBA00022989"/>
    </source>
</evidence>
<feature type="compositionally biased region" description="Basic and acidic residues" evidence="10">
    <location>
        <begin position="514"/>
        <end position="525"/>
    </location>
</feature>
<evidence type="ECO:0000256" key="3">
    <source>
        <dbReference type="ARBA" id="ARBA00022692"/>
    </source>
</evidence>
<feature type="transmembrane region" description="Helical" evidence="11">
    <location>
        <begin position="371"/>
        <end position="388"/>
    </location>
</feature>
<dbReference type="GO" id="GO:0022841">
    <property type="term" value="F:potassium ion leak channel activity"/>
    <property type="evidence" value="ECO:0007669"/>
    <property type="project" value="TreeGrafter"/>
</dbReference>
<dbReference type="Gene3D" id="1.10.287.70">
    <property type="match status" value="1"/>
</dbReference>
<keyword evidence="4 11" id="KW-1133">Transmembrane helix</keyword>
<feature type="transmembrane region" description="Helical" evidence="11">
    <location>
        <begin position="394"/>
        <end position="416"/>
    </location>
</feature>
<keyword evidence="6 11" id="KW-0472">Membrane</keyword>
<evidence type="ECO:0000313" key="14">
    <source>
        <dbReference type="Proteomes" id="UP000050794"/>
    </source>
</evidence>
<feature type="domain" description="Potassium channel" evidence="12">
    <location>
        <begin position="347"/>
        <end position="419"/>
    </location>
</feature>
<name>A0A183UU93_TOXCA</name>
<dbReference type="InterPro" id="IPR003280">
    <property type="entry name" value="2pore_dom_K_chnl"/>
</dbReference>
<feature type="transmembrane region" description="Helical" evidence="11">
    <location>
        <begin position="115"/>
        <end position="135"/>
    </location>
</feature>
<dbReference type="PANTHER" id="PTHR11003:SF307">
    <property type="entry name" value="POTASSIUM CHANNEL DOMAIN-CONTAINING PROTEIN"/>
    <property type="match status" value="1"/>
</dbReference>
<feature type="transmembrane region" description="Helical" evidence="11">
    <location>
        <begin position="210"/>
        <end position="230"/>
    </location>
</feature>
<dbReference type="GO" id="GO:0030322">
    <property type="term" value="P:stabilization of membrane potential"/>
    <property type="evidence" value="ECO:0007669"/>
    <property type="project" value="TreeGrafter"/>
</dbReference>
<dbReference type="InterPro" id="IPR013099">
    <property type="entry name" value="K_chnl_dom"/>
</dbReference>
<keyword evidence="7 8" id="KW-0407">Ion channel</keyword>
<evidence type="ECO:0000256" key="5">
    <source>
        <dbReference type="ARBA" id="ARBA00023065"/>
    </source>
</evidence>
<dbReference type="PANTHER" id="PTHR11003">
    <property type="entry name" value="POTASSIUM CHANNEL, SUBFAMILY K"/>
    <property type="match status" value="1"/>
</dbReference>
<evidence type="ECO:0000313" key="13">
    <source>
        <dbReference type="EMBL" id="VDM43384.1"/>
    </source>
</evidence>
<feature type="transmembrane region" description="Helical" evidence="11">
    <location>
        <begin position="242"/>
        <end position="265"/>
    </location>
</feature>
<gene>
    <name evidence="13" type="ORF">TCNE_LOCUS12063</name>
</gene>
<evidence type="ECO:0000256" key="6">
    <source>
        <dbReference type="ARBA" id="ARBA00023136"/>
    </source>
</evidence>
<comment type="similarity">
    <text evidence="8">Belongs to the two pore domain potassium channel (TC 1.A.1.8) family.</text>
</comment>
<evidence type="ECO:0000256" key="7">
    <source>
        <dbReference type="ARBA" id="ARBA00023303"/>
    </source>
</evidence>
<evidence type="ECO:0000256" key="8">
    <source>
        <dbReference type="RuleBase" id="RU003857"/>
    </source>
</evidence>
<keyword evidence="9" id="KW-0175">Coiled coil</keyword>
<keyword evidence="5 8" id="KW-0406">Ion transport</keyword>
<reference evidence="13 14" key="2">
    <citation type="submission" date="2018-11" db="EMBL/GenBank/DDBJ databases">
        <authorList>
            <consortium name="Pathogen Informatics"/>
        </authorList>
    </citation>
    <scope>NUCLEOTIDE SEQUENCE [LARGE SCALE GENOMIC DNA]</scope>
</reference>
<feature type="compositionally biased region" description="Basic residues" evidence="10">
    <location>
        <begin position="75"/>
        <end position="84"/>
    </location>
</feature>
<proteinExistence type="inferred from homology"/>
<feature type="transmembrane region" description="Helical" evidence="11">
    <location>
        <begin position="339"/>
        <end position="359"/>
    </location>
</feature>
<keyword evidence="14" id="KW-1185">Reference proteome</keyword>
<sequence>MESYRSRTPNEVFTRQASVSRARSAEPPRKGSTIAPNLINGPRKSVVTPSVAGDLTAPTVDTARPFNAGDEVEKPHRRRRRRKRIEVMEDKPKVTPPPPPAKKESTGGRTIWRNIVWLIILFAYSLIGGIAFSAIEGGYDRTECLKKYERELDIYEGRQKFQDHLFINRINDNDGEEVKLQLMREALAEYEQRLGFEIKEPVMKDTKWNIWGGIYYSASLYTTIGYGNFFPKTQAGQIFSMMYAFCGIPLVFTILLEWGFLYFTWIEIFWKWFNQKLCFNSMEAHLRRRIAKERLRRAGSELSLRSTSVTPLMQFSIESGKRIAQLEIELSEAEKQRTVPLKAALIFFFLWILISAFIVRLWERNWTYFTAYYYFFTSLTTIGLGDVVTETPNFIIFNLALTMIGLSVVGLCIAIVQAKIRLIFDRMIRSIDSQYRIRQIDPDVATMTVIPDENEGIKRLCEAQPIQDRIIFIAMDEHKKQLLADRWKQKSSMINRITQTWPNRADKCIQTGQRVDEQPRTRPEGDYGDEWEEASSYTDESTENEYDEDGKRIVPPSTRRYIYTVFD</sequence>